<evidence type="ECO:0000256" key="1">
    <source>
        <dbReference type="SAM" id="Phobius"/>
    </source>
</evidence>
<proteinExistence type="predicted"/>
<gene>
    <name evidence="2" type="ORF">HU230_27475</name>
</gene>
<dbReference type="AlphaFoldDB" id="A0A973WR37"/>
<name>A0A973WR37_9BRAD</name>
<accession>A0A973WR37</accession>
<keyword evidence="1" id="KW-0812">Transmembrane</keyword>
<organism evidence="2">
    <name type="scientific">Bradyrhizobium quebecense</name>
    <dbReference type="NCBI Taxonomy" id="2748629"/>
    <lineage>
        <taxon>Bacteria</taxon>
        <taxon>Pseudomonadati</taxon>
        <taxon>Pseudomonadota</taxon>
        <taxon>Alphaproteobacteria</taxon>
        <taxon>Hyphomicrobiales</taxon>
        <taxon>Nitrobacteraceae</taxon>
        <taxon>Bradyrhizobium</taxon>
    </lineage>
</organism>
<sequence>MTYLIDAAVIFFYAIAACAMCGATIAQAKFIQAAGLPLSTFIRRPWTGMALMADHRKVFAAPGQIKRFVIYGLLLFAAFAALVIGRSIQVGHSPF</sequence>
<dbReference type="RefSeq" id="WP_176532822.1">
    <property type="nucleotide sequence ID" value="NZ_CP088022.1"/>
</dbReference>
<comment type="caution">
    <text evidence="2">The sequence shown here is derived from an EMBL/GenBank/DDBJ whole genome shotgun (WGS) entry which is preliminary data.</text>
</comment>
<keyword evidence="1" id="KW-0472">Membrane</keyword>
<dbReference type="EMBL" id="JABWSX010000001">
    <property type="protein sequence ID" value="NVL09454.1"/>
    <property type="molecule type" value="Genomic_DNA"/>
</dbReference>
<protein>
    <submittedName>
        <fullName evidence="2">Uncharacterized protein</fullName>
    </submittedName>
</protein>
<keyword evidence="1" id="KW-1133">Transmembrane helix</keyword>
<feature type="transmembrane region" description="Helical" evidence="1">
    <location>
        <begin position="68"/>
        <end position="85"/>
    </location>
</feature>
<reference evidence="2" key="1">
    <citation type="submission" date="2020-06" db="EMBL/GenBank/DDBJ databases">
        <title>Whole Genome Sequence of Bradyrhizobium sp. Strain 66S1MB.</title>
        <authorList>
            <person name="Bromfield E."/>
            <person name="Cloutier S."/>
        </authorList>
    </citation>
    <scope>NUCLEOTIDE SEQUENCE</scope>
    <source>
        <strain evidence="2">66S1MB</strain>
    </source>
</reference>
<evidence type="ECO:0000313" key="2">
    <source>
        <dbReference type="EMBL" id="NVL09454.1"/>
    </source>
</evidence>